<dbReference type="SMART" id="SM00388">
    <property type="entry name" value="HisKA"/>
    <property type="match status" value="1"/>
</dbReference>
<dbReference type="SUPFAM" id="SSF47384">
    <property type="entry name" value="Homodimeric domain of signal transducing histidine kinase"/>
    <property type="match status" value="1"/>
</dbReference>
<dbReference type="EC" id="2.7.13.3" evidence="2"/>
<keyword evidence="3 8" id="KW-0597">Phosphoprotein</keyword>
<dbReference type="Proteomes" id="UP000000442">
    <property type="component" value="Plasmid pHRM2a"/>
</dbReference>
<comment type="catalytic activity">
    <reaction evidence="1">
        <text>ATP + protein L-histidine = ADP + protein N-phospho-L-histidine.</text>
        <dbReference type="EC" id="2.7.13.3"/>
    </reaction>
</comment>
<dbReference type="EMBL" id="CP001088">
    <property type="protein sequence ID" value="ACN18027.1"/>
    <property type="molecule type" value="Genomic_DNA"/>
</dbReference>
<dbReference type="GO" id="GO:0000155">
    <property type="term" value="F:phosphorelay sensor kinase activity"/>
    <property type="evidence" value="ECO:0007669"/>
    <property type="project" value="InterPro"/>
</dbReference>
<evidence type="ECO:0000313" key="10">
    <source>
        <dbReference type="EMBL" id="ACN18027.1"/>
    </source>
</evidence>
<dbReference type="InterPro" id="IPR011006">
    <property type="entry name" value="CheY-like_superfamily"/>
</dbReference>
<feature type="domain" description="Response regulatory" evidence="9">
    <location>
        <begin position="2"/>
        <end position="119"/>
    </location>
</feature>
<evidence type="ECO:0000256" key="6">
    <source>
        <dbReference type="ARBA" id="ARBA00023125"/>
    </source>
</evidence>
<dbReference type="PANTHER" id="PTHR48111">
    <property type="entry name" value="REGULATOR OF RPOS"/>
    <property type="match status" value="1"/>
</dbReference>
<evidence type="ECO:0000256" key="3">
    <source>
        <dbReference type="ARBA" id="ARBA00022553"/>
    </source>
</evidence>
<dbReference type="HOGENOM" id="CLU_000445_30_4_7"/>
<dbReference type="RefSeq" id="WP_012663322.1">
    <property type="nucleotide sequence ID" value="NC_012109.1"/>
</dbReference>
<keyword evidence="5" id="KW-0805">Transcription regulation</keyword>
<evidence type="ECO:0000256" key="8">
    <source>
        <dbReference type="PROSITE-ProRule" id="PRU00169"/>
    </source>
</evidence>
<keyword evidence="6" id="KW-0238">DNA-binding</keyword>
<evidence type="ECO:0000256" key="7">
    <source>
        <dbReference type="ARBA" id="ARBA00023163"/>
    </source>
</evidence>
<dbReference type="Pfam" id="PF00072">
    <property type="entry name" value="Response_reg"/>
    <property type="match status" value="1"/>
</dbReference>
<dbReference type="CDD" id="cd00082">
    <property type="entry name" value="HisKA"/>
    <property type="match status" value="1"/>
</dbReference>
<keyword evidence="7" id="KW-0804">Transcription</keyword>
<dbReference type="SMART" id="SM00448">
    <property type="entry name" value="REC"/>
    <property type="match status" value="1"/>
</dbReference>
<name>C0QMN3_DESAH</name>
<evidence type="ECO:0000256" key="4">
    <source>
        <dbReference type="ARBA" id="ARBA00023012"/>
    </source>
</evidence>
<dbReference type="InterPro" id="IPR036097">
    <property type="entry name" value="HisK_dim/P_sf"/>
</dbReference>
<organism evidence="10 11">
    <name type="scientific">Desulforapulum autotrophicum (strain ATCC 43914 / DSM 3382 / VKM B-1955 / HRM2)</name>
    <name type="common">Desulfobacterium autotrophicum</name>
    <dbReference type="NCBI Taxonomy" id="177437"/>
    <lineage>
        <taxon>Bacteria</taxon>
        <taxon>Pseudomonadati</taxon>
        <taxon>Thermodesulfobacteriota</taxon>
        <taxon>Desulfobacteria</taxon>
        <taxon>Desulfobacterales</taxon>
        <taxon>Desulfobacteraceae</taxon>
        <taxon>Desulforapulum</taxon>
    </lineage>
</organism>
<dbReference type="Gene3D" id="1.10.287.130">
    <property type="match status" value="1"/>
</dbReference>
<geneLocation type="plasmid" evidence="10 11">
    <name>pHRM2a</name>
</geneLocation>
<evidence type="ECO:0000256" key="2">
    <source>
        <dbReference type="ARBA" id="ARBA00012438"/>
    </source>
</evidence>
<evidence type="ECO:0000256" key="1">
    <source>
        <dbReference type="ARBA" id="ARBA00000085"/>
    </source>
</evidence>
<dbReference type="Gene3D" id="3.40.50.2300">
    <property type="match status" value="1"/>
</dbReference>
<dbReference type="GO" id="GO:0000976">
    <property type="term" value="F:transcription cis-regulatory region binding"/>
    <property type="evidence" value="ECO:0007669"/>
    <property type="project" value="TreeGrafter"/>
</dbReference>
<dbReference type="GO" id="GO:0032993">
    <property type="term" value="C:protein-DNA complex"/>
    <property type="evidence" value="ECO:0007669"/>
    <property type="project" value="TreeGrafter"/>
</dbReference>
<gene>
    <name evidence="10" type="ORF">HRM2_p00330</name>
</gene>
<dbReference type="PROSITE" id="PS50110">
    <property type="entry name" value="RESPONSE_REGULATORY"/>
    <property type="match status" value="1"/>
</dbReference>
<protein>
    <recommendedName>
        <fullName evidence="2">histidine kinase</fullName>
        <ecNumber evidence="2">2.7.13.3</ecNumber>
    </recommendedName>
</protein>
<dbReference type="InterPro" id="IPR039420">
    <property type="entry name" value="WalR-like"/>
</dbReference>
<dbReference type="SUPFAM" id="SSF52172">
    <property type="entry name" value="CheY-like"/>
    <property type="match status" value="1"/>
</dbReference>
<evidence type="ECO:0000313" key="11">
    <source>
        <dbReference type="Proteomes" id="UP000000442"/>
    </source>
</evidence>
<dbReference type="GO" id="GO:0005829">
    <property type="term" value="C:cytosol"/>
    <property type="evidence" value="ECO:0007669"/>
    <property type="project" value="TreeGrafter"/>
</dbReference>
<dbReference type="PANTHER" id="PTHR48111:SF4">
    <property type="entry name" value="DNA-BINDING DUAL TRANSCRIPTIONAL REGULATOR OMPR"/>
    <property type="match status" value="1"/>
</dbReference>
<evidence type="ECO:0000259" key="9">
    <source>
        <dbReference type="PROSITE" id="PS50110"/>
    </source>
</evidence>
<dbReference type="eggNOG" id="COG0745">
    <property type="taxonomic scope" value="Bacteria"/>
</dbReference>
<keyword evidence="11" id="KW-1185">Reference proteome</keyword>
<keyword evidence="10" id="KW-0614">Plasmid</keyword>
<reference evidence="10 11" key="1">
    <citation type="journal article" date="2009" name="Environ. Microbiol.">
        <title>Genome sequence of Desulfobacterium autotrophicum HRM2, a marine sulfate reducer oxidizing organic carbon completely to carbon dioxide.</title>
        <authorList>
            <person name="Strittmatter A.W."/>
            <person name="Liesegang H."/>
            <person name="Rabus R."/>
            <person name="Decker I."/>
            <person name="Amann J."/>
            <person name="Andres S."/>
            <person name="Henne A."/>
            <person name="Fricke W.F."/>
            <person name="Martinez-Arias R."/>
            <person name="Bartels D."/>
            <person name="Goesmann A."/>
            <person name="Krause L."/>
            <person name="Puehler A."/>
            <person name="Klenk H.P."/>
            <person name="Richter M."/>
            <person name="Schuler M."/>
            <person name="Gloeckner F.O."/>
            <person name="Meyerdierks A."/>
            <person name="Gottschalk G."/>
            <person name="Amann R."/>
        </authorList>
    </citation>
    <scope>NUCLEOTIDE SEQUENCE [LARGE SCALE GENOMIC DNA]</scope>
    <source>
        <strain evidence="11">ATCC 43914 / DSM 3382 / HRM2</strain>
        <plasmid evidence="11">Plasmid pHRM2a</plasmid>
    </source>
</reference>
<keyword evidence="4" id="KW-0902">Two-component regulatory system</keyword>
<feature type="modified residue" description="4-aspartylphosphate" evidence="8">
    <location>
        <position position="52"/>
    </location>
</feature>
<dbReference type="OrthoDB" id="9790791at2"/>
<dbReference type="KEGG" id="dat:HRM2_p00330"/>
<dbReference type="Pfam" id="PF00512">
    <property type="entry name" value="HisKA"/>
    <property type="match status" value="1"/>
</dbReference>
<accession>C0QMN3</accession>
<dbReference type="AlphaFoldDB" id="C0QMN3"/>
<dbReference type="GO" id="GO:0006355">
    <property type="term" value="P:regulation of DNA-templated transcription"/>
    <property type="evidence" value="ECO:0007669"/>
    <property type="project" value="TreeGrafter"/>
</dbReference>
<evidence type="ECO:0000256" key="5">
    <source>
        <dbReference type="ARBA" id="ARBA00023015"/>
    </source>
</evidence>
<proteinExistence type="predicted"/>
<sequence>MKILIAEDDLTSQVMLESLLTKWEYKVTVTDNGQQAYDVLQEDDAPSIALLDWEMPHLDGAALCKMLREQKQKRPIYLILLTSRRGSEFISQGLLAGADDYISKPYDNNELKARIEVGTRMLQLQNQMIEQNKLEGVLEMAGAVCHELNQPLQTVSGYSELLLMDLDPDDPNYMMIKNIKAGINRIAELTRKIMNITKYQSKPYMHGKIVDLEPSSKHL</sequence>
<dbReference type="InterPro" id="IPR001789">
    <property type="entry name" value="Sig_transdc_resp-reg_receiver"/>
</dbReference>
<dbReference type="InterPro" id="IPR003661">
    <property type="entry name" value="HisK_dim/P_dom"/>
</dbReference>
<dbReference type="GO" id="GO:0000156">
    <property type="term" value="F:phosphorelay response regulator activity"/>
    <property type="evidence" value="ECO:0007669"/>
    <property type="project" value="TreeGrafter"/>
</dbReference>